<protein>
    <submittedName>
        <fullName evidence="1">Uncharacterized protein</fullName>
    </submittedName>
</protein>
<proteinExistence type="predicted"/>
<evidence type="ECO:0000313" key="1">
    <source>
        <dbReference type="EnsemblPlants" id="TuG1812G0300005138.01.T01"/>
    </source>
</evidence>
<organism evidence="1 2">
    <name type="scientific">Triticum urartu</name>
    <name type="common">Red wild einkorn</name>
    <name type="synonym">Crithodium urartu</name>
    <dbReference type="NCBI Taxonomy" id="4572"/>
    <lineage>
        <taxon>Eukaryota</taxon>
        <taxon>Viridiplantae</taxon>
        <taxon>Streptophyta</taxon>
        <taxon>Embryophyta</taxon>
        <taxon>Tracheophyta</taxon>
        <taxon>Spermatophyta</taxon>
        <taxon>Magnoliopsida</taxon>
        <taxon>Liliopsida</taxon>
        <taxon>Poales</taxon>
        <taxon>Poaceae</taxon>
        <taxon>BOP clade</taxon>
        <taxon>Pooideae</taxon>
        <taxon>Triticodae</taxon>
        <taxon>Triticeae</taxon>
        <taxon>Triticinae</taxon>
        <taxon>Triticum</taxon>
    </lineage>
</organism>
<dbReference type="EnsemblPlants" id="TuG1812G0300005138.01.T01">
    <property type="protein sequence ID" value="TuG1812G0300005138.01.T01"/>
    <property type="gene ID" value="TuG1812G0300005138.01"/>
</dbReference>
<reference evidence="1" key="3">
    <citation type="submission" date="2022-06" db="UniProtKB">
        <authorList>
            <consortium name="EnsemblPlants"/>
        </authorList>
    </citation>
    <scope>IDENTIFICATION</scope>
</reference>
<evidence type="ECO:0000313" key="2">
    <source>
        <dbReference type="Proteomes" id="UP000015106"/>
    </source>
</evidence>
<keyword evidence="2" id="KW-1185">Reference proteome</keyword>
<reference evidence="1" key="2">
    <citation type="submission" date="2018-03" db="EMBL/GenBank/DDBJ databases">
        <title>The Triticum urartu genome reveals the dynamic nature of wheat genome evolution.</title>
        <authorList>
            <person name="Ling H."/>
            <person name="Ma B."/>
            <person name="Shi X."/>
            <person name="Liu H."/>
            <person name="Dong L."/>
            <person name="Sun H."/>
            <person name="Cao Y."/>
            <person name="Gao Q."/>
            <person name="Zheng S."/>
            <person name="Li Y."/>
            <person name="Yu Y."/>
            <person name="Du H."/>
            <person name="Qi M."/>
            <person name="Li Y."/>
            <person name="Yu H."/>
            <person name="Cui Y."/>
            <person name="Wang N."/>
            <person name="Chen C."/>
            <person name="Wu H."/>
            <person name="Zhao Y."/>
            <person name="Zhang J."/>
            <person name="Li Y."/>
            <person name="Zhou W."/>
            <person name="Zhang B."/>
            <person name="Hu W."/>
            <person name="Eijk M."/>
            <person name="Tang J."/>
            <person name="Witsenboer H."/>
            <person name="Zhao S."/>
            <person name="Li Z."/>
            <person name="Zhang A."/>
            <person name="Wang D."/>
            <person name="Liang C."/>
        </authorList>
    </citation>
    <scope>NUCLEOTIDE SEQUENCE [LARGE SCALE GENOMIC DNA]</scope>
    <source>
        <strain evidence="1">cv. G1812</strain>
    </source>
</reference>
<accession>A0A8R7PZ03</accession>
<reference evidence="2" key="1">
    <citation type="journal article" date="2013" name="Nature">
        <title>Draft genome of the wheat A-genome progenitor Triticum urartu.</title>
        <authorList>
            <person name="Ling H.Q."/>
            <person name="Zhao S."/>
            <person name="Liu D."/>
            <person name="Wang J."/>
            <person name="Sun H."/>
            <person name="Zhang C."/>
            <person name="Fan H."/>
            <person name="Li D."/>
            <person name="Dong L."/>
            <person name="Tao Y."/>
            <person name="Gao C."/>
            <person name="Wu H."/>
            <person name="Li Y."/>
            <person name="Cui Y."/>
            <person name="Guo X."/>
            <person name="Zheng S."/>
            <person name="Wang B."/>
            <person name="Yu K."/>
            <person name="Liang Q."/>
            <person name="Yang W."/>
            <person name="Lou X."/>
            <person name="Chen J."/>
            <person name="Feng M."/>
            <person name="Jian J."/>
            <person name="Zhang X."/>
            <person name="Luo G."/>
            <person name="Jiang Y."/>
            <person name="Liu J."/>
            <person name="Wang Z."/>
            <person name="Sha Y."/>
            <person name="Zhang B."/>
            <person name="Wu H."/>
            <person name="Tang D."/>
            <person name="Shen Q."/>
            <person name="Xue P."/>
            <person name="Zou S."/>
            <person name="Wang X."/>
            <person name="Liu X."/>
            <person name="Wang F."/>
            <person name="Yang Y."/>
            <person name="An X."/>
            <person name="Dong Z."/>
            <person name="Zhang K."/>
            <person name="Zhang X."/>
            <person name="Luo M.C."/>
            <person name="Dvorak J."/>
            <person name="Tong Y."/>
            <person name="Wang J."/>
            <person name="Yang H."/>
            <person name="Li Z."/>
            <person name="Wang D."/>
            <person name="Zhang A."/>
            <person name="Wang J."/>
        </authorList>
    </citation>
    <scope>NUCLEOTIDE SEQUENCE</scope>
    <source>
        <strain evidence="2">cv. G1812</strain>
    </source>
</reference>
<name>A0A8R7PZ03_TRIUA</name>
<dbReference type="Gramene" id="TuG1812G0300005138.01.T01">
    <property type="protein sequence ID" value="TuG1812G0300005138.01.T01"/>
    <property type="gene ID" value="TuG1812G0300005138.01"/>
</dbReference>
<sequence length="91" mass="10565">MMVRTTEIPSPASQKSVRRVFLHWKRTISAGSLSRVVGSSRKHPFQTDFLFHHCEGRCFACCSTFSIDAVVVCSPKICSSWMQWMWHREQM</sequence>
<dbReference type="AlphaFoldDB" id="A0A8R7PZ03"/>
<dbReference type="Proteomes" id="UP000015106">
    <property type="component" value="Chromosome 3"/>
</dbReference>